<keyword evidence="2" id="KW-1185">Reference proteome</keyword>
<dbReference type="RefSeq" id="WP_378182213.1">
    <property type="nucleotide sequence ID" value="NZ_JBHTCR010000010.1"/>
</dbReference>
<accession>A0ABW2M4J4</accession>
<proteinExistence type="predicted"/>
<comment type="caution">
    <text evidence="1">The sequence shown here is derived from an EMBL/GenBank/DDBJ whole genome shotgun (WGS) entry which is preliminary data.</text>
</comment>
<evidence type="ECO:0000313" key="2">
    <source>
        <dbReference type="Proteomes" id="UP001596550"/>
    </source>
</evidence>
<gene>
    <name evidence="1" type="ORF">ACFQO9_17225</name>
</gene>
<evidence type="ECO:0000313" key="1">
    <source>
        <dbReference type="EMBL" id="MFC7348463.1"/>
    </source>
</evidence>
<dbReference type="Proteomes" id="UP001596550">
    <property type="component" value="Unassembled WGS sequence"/>
</dbReference>
<evidence type="ECO:0008006" key="3">
    <source>
        <dbReference type="Google" id="ProtNLM"/>
    </source>
</evidence>
<protein>
    <recommendedName>
        <fullName evidence="3">HNH endonuclease</fullName>
    </recommendedName>
</protein>
<dbReference type="EMBL" id="JBHTCR010000010">
    <property type="protein sequence ID" value="MFC7348463.1"/>
    <property type="molecule type" value="Genomic_DNA"/>
</dbReference>
<organism evidence="1 2">
    <name type="scientific">Chryseobacterium zhengzhouense</name>
    <dbReference type="NCBI Taxonomy" id="1636086"/>
    <lineage>
        <taxon>Bacteria</taxon>
        <taxon>Pseudomonadati</taxon>
        <taxon>Bacteroidota</taxon>
        <taxon>Flavobacteriia</taxon>
        <taxon>Flavobacteriales</taxon>
        <taxon>Weeksellaceae</taxon>
        <taxon>Chryseobacterium group</taxon>
        <taxon>Chryseobacterium</taxon>
    </lineage>
</organism>
<name>A0ABW2M4J4_9FLAO</name>
<sequence length="157" mass="17722">MVIIQLWGESNPKVLLMDEEGEITSRELTPEELLEIKNRRLDNKLIGEKLDNGGVVVSDSFAKDFMEGKSSKTLDDLQNMDAEDIRKLSGNIEGTRELRRGIGGLQPKNFQAHHVIPRELEKTFSKFFSDIGFNIENGKINGIMVPPSDEVLRELPN</sequence>
<reference evidence="2" key="1">
    <citation type="journal article" date="2019" name="Int. J. Syst. Evol. Microbiol.">
        <title>The Global Catalogue of Microorganisms (GCM) 10K type strain sequencing project: providing services to taxonomists for standard genome sequencing and annotation.</title>
        <authorList>
            <consortium name="The Broad Institute Genomics Platform"/>
            <consortium name="The Broad Institute Genome Sequencing Center for Infectious Disease"/>
            <person name="Wu L."/>
            <person name="Ma J."/>
        </authorList>
    </citation>
    <scope>NUCLEOTIDE SEQUENCE [LARGE SCALE GENOMIC DNA]</scope>
    <source>
        <strain evidence="2">CCUG 54781</strain>
    </source>
</reference>